<keyword evidence="7" id="KW-0804">Transcription</keyword>
<evidence type="ECO:0000256" key="6">
    <source>
        <dbReference type="ARBA" id="ARBA00023015"/>
    </source>
</evidence>
<evidence type="ECO:0000256" key="4">
    <source>
        <dbReference type="ARBA" id="ARBA00022771"/>
    </source>
</evidence>
<sequence length="148" mass="16760">MEWCLYCSKECYTGTDHSTGHVSCVECGRVLHQNIYTDEPTFEKGAGGESRLAGSYVTSIQSEFSESYRRTLEKGSREIHYLVVQLTSEGNESLERQASRFYQMAVHGGFTRGRRTPHVAASCLYIALRMNKEPYLLIDFAMLLTVNV</sequence>
<comment type="similarity">
    <text evidence="2">Belongs to the TFIIB family.</text>
</comment>
<evidence type="ECO:0000256" key="8">
    <source>
        <dbReference type="ARBA" id="ARBA00023242"/>
    </source>
</evidence>
<dbReference type="GO" id="GO:0000126">
    <property type="term" value="C:transcription factor TFIIIB complex"/>
    <property type="evidence" value="ECO:0007669"/>
    <property type="project" value="TreeGrafter"/>
</dbReference>
<dbReference type="GO" id="GO:0001006">
    <property type="term" value="F:RNA polymerase III type 3 promoter sequence-specific DNA binding"/>
    <property type="evidence" value="ECO:0007669"/>
    <property type="project" value="TreeGrafter"/>
</dbReference>
<organism evidence="10 11">
    <name type="scientific">Lithospermum erythrorhizon</name>
    <name type="common">Purple gromwell</name>
    <name type="synonym">Lithospermum officinale var. erythrorhizon</name>
    <dbReference type="NCBI Taxonomy" id="34254"/>
    <lineage>
        <taxon>Eukaryota</taxon>
        <taxon>Viridiplantae</taxon>
        <taxon>Streptophyta</taxon>
        <taxon>Embryophyta</taxon>
        <taxon>Tracheophyta</taxon>
        <taxon>Spermatophyta</taxon>
        <taxon>Magnoliopsida</taxon>
        <taxon>eudicotyledons</taxon>
        <taxon>Gunneridae</taxon>
        <taxon>Pentapetalae</taxon>
        <taxon>asterids</taxon>
        <taxon>lamiids</taxon>
        <taxon>Boraginales</taxon>
        <taxon>Boraginaceae</taxon>
        <taxon>Boraginoideae</taxon>
        <taxon>Lithospermeae</taxon>
        <taxon>Lithospermum</taxon>
    </lineage>
</organism>
<dbReference type="Gene3D" id="1.10.472.170">
    <property type="match status" value="1"/>
</dbReference>
<dbReference type="GO" id="GO:0017025">
    <property type="term" value="F:TBP-class protein binding"/>
    <property type="evidence" value="ECO:0007669"/>
    <property type="project" value="InterPro"/>
</dbReference>
<feature type="domain" description="Transcription factor TFIIB cyclin-like" evidence="9">
    <location>
        <begin position="70"/>
        <end position="147"/>
    </location>
</feature>
<keyword evidence="4" id="KW-0863">Zinc-finger</keyword>
<keyword evidence="6" id="KW-0805">Transcription regulation</keyword>
<evidence type="ECO:0000256" key="5">
    <source>
        <dbReference type="ARBA" id="ARBA00022833"/>
    </source>
</evidence>
<keyword evidence="5" id="KW-0862">Zinc</keyword>
<accession>A0AAV3R7S5</accession>
<keyword evidence="8" id="KW-0539">Nucleus</keyword>
<gene>
    <name evidence="10" type="ORF">LIER_41072</name>
</gene>
<dbReference type="GO" id="GO:0005634">
    <property type="term" value="C:nucleus"/>
    <property type="evidence" value="ECO:0007669"/>
    <property type="project" value="UniProtKB-SubCell"/>
</dbReference>
<keyword evidence="3" id="KW-0479">Metal-binding</keyword>
<evidence type="ECO:0000259" key="9">
    <source>
        <dbReference type="Pfam" id="PF00382"/>
    </source>
</evidence>
<proteinExistence type="inferred from homology"/>
<dbReference type="Proteomes" id="UP001454036">
    <property type="component" value="Unassembled WGS sequence"/>
</dbReference>
<dbReference type="InterPro" id="IPR000812">
    <property type="entry name" value="TFIIB"/>
</dbReference>
<dbReference type="SUPFAM" id="SSF57783">
    <property type="entry name" value="Zinc beta-ribbon"/>
    <property type="match status" value="1"/>
</dbReference>
<evidence type="ECO:0000256" key="2">
    <source>
        <dbReference type="ARBA" id="ARBA00010857"/>
    </source>
</evidence>
<dbReference type="Pfam" id="PF00382">
    <property type="entry name" value="TFIIB"/>
    <property type="match status" value="1"/>
</dbReference>
<name>A0AAV3R7S5_LITER</name>
<dbReference type="PANTHER" id="PTHR11618">
    <property type="entry name" value="TRANSCRIPTION INITIATION FACTOR IIB-RELATED"/>
    <property type="match status" value="1"/>
</dbReference>
<evidence type="ECO:0000313" key="10">
    <source>
        <dbReference type="EMBL" id="GAA0171047.1"/>
    </source>
</evidence>
<dbReference type="GO" id="GO:0000995">
    <property type="term" value="F:RNA polymerase III general transcription initiation factor activity"/>
    <property type="evidence" value="ECO:0007669"/>
    <property type="project" value="TreeGrafter"/>
</dbReference>
<dbReference type="PANTHER" id="PTHR11618:SF4">
    <property type="entry name" value="TRANSCRIPTION FACTOR IIIB 90 KDA SUBUNIT"/>
    <property type="match status" value="1"/>
</dbReference>
<evidence type="ECO:0000256" key="1">
    <source>
        <dbReference type="ARBA" id="ARBA00004123"/>
    </source>
</evidence>
<comment type="subcellular location">
    <subcellularLocation>
        <location evidence="1">Nucleus</location>
    </subcellularLocation>
</comment>
<dbReference type="InterPro" id="IPR036915">
    <property type="entry name" value="Cyclin-like_sf"/>
</dbReference>
<dbReference type="SUPFAM" id="SSF47954">
    <property type="entry name" value="Cyclin-like"/>
    <property type="match status" value="1"/>
</dbReference>
<dbReference type="AlphaFoldDB" id="A0AAV3R7S5"/>
<keyword evidence="11" id="KW-1185">Reference proteome</keyword>
<evidence type="ECO:0000256" key="3">
    <source>
        <dbReference type="ARBA" id="ARBA00022723"/>
    </source>
</evidence>
<evidence type="ECO:0000256" key="7">
    <source>
        <dbReference type="ARBA" id="ARBA00023163"/>
    </source>
</evidence>
<dbReference type="InterPro" id="IPR013150">
    <property type="entry name" value="TFIIB_cyclin"/>
</dbReference>
<protein>
    <recommendedName>
        <fullName evidence="9">Transcription factor TFIIB cyclin-like domain-containing protein</fullName>
    </recommendedName>
</protein>
<reference evidence="10 11" key="1">
    <citation type="submission" date="2024-01" db="EMBL/GenBank/DDBJ databases">
        <title>The complete chloroplast genome sequence of Lithospermum erythrorhizon: insights into the phylogenetic relationship among Boraginaceae species and the maternal lineages of purple gromwells.</title>
        <authorList>
            <person name="Okada T."/>
            <person name="Watanabe K."/>
        </authorList>
    </citation>
    <scope>NUCLEOTIDE SEQUENCE [LARGE SCALE GENOMIC DNA]</scope>
</reference>
<dbReference type="EMBL" id="BAABME010024864">
    <property type="protein sequence ID" value="GAA0171047.1"/>
    <property type="molecule type" value="Genomic_DNA"/>
</dbReference>
<dbReference type="GO" id="GO:0008270">
    <property type="term" value="F:zinc ion binding"/>
    <property type="evidence" value="ECO:0007669"/>
    <property type="project" value="UniProtKB-KW"/>
</dbReference>
<dbReference type="GO" id="GO:0070897">
    <property type="term" value="P:transcription preinitiation complex assembly"/>
    <property type="evidence" value="ECO:0007669"/>
    <property type="project" value="InterPro"/>
</dbReference>
<dbReference type="GO" id="GO:0097550">
    <property type="term" value="C:transcription preinitiation complex"/>
    <property type="evidence" value="ECO:0007669"/>
    <property type="project" value="TreeGrafter"/>
</dbReference>
<comment type="caution">
    <text evidence="10">The sequence shown here is derived from an EMBL/GenBank/DDBJ whole genome shotgun (WGS) entry which is preliminary data.</text>
</comment>
<evidence type="ECO:0000313" key="11">
    <source>
        <dbReference type="Proteomes" id="UP001454036"/>
    </source>
</evidence>